<dbReference type="Pfam" id="PF08220">
    <property type="entry name" value="HTH_DeoR"/>
    <property type="match status" value="1"/>
</dbReference>
<dbReference type="EMBL" id="CP011974">
    <property type="protein sequence ID" value="AKO92479.1"/>
    <property type="molecule type" value="Genomic_DNA"/>
</dbReference>
<dbReference type="InterPro" id="IPR037171">
    <property type="entry name" value="NagB/RpiA_transferase-like"/>
</dbReference>
<dbReference type="Pfam" id="PF00455">
    <property type="entry name" value="DeoRC"/>
    <property type="match status" value="1"/>
</dbReference>
<dbReference type="PANTHER" id="PTHR30363">
    <property type="entry name" value="HTH-TYPE TRANSCRIPTIONAL REGULATOR SRLR-RELATED"/>
    <property type="match status" value="1"/>
</dbReference>
<organism evidence="1 2">
    <name type="scientific">Priestia filamentosa</name>
    <dbReference type="NCBI Taxonomy" id="1402861"/>
    <lineage>
        <taxon>Bacteria</taxon>
        <taxon>Bacillati</taxon>
        <taxon>Bacillota</taxon>
        <taxon>Bacilli</taxon>
        <taxon>Bacillales</taxon>
        <taxon>Bacillaceae</taxon>
        <taxon>Priestia</taxon>
    </lineage>
</organism>
<dbReference type="GO" id="GO:0003700">
    <property type="term" value="F:DNA-binding transcription factor activity"/>
    <property type="evidence" value="ECO:0007669"/>
    <property type="project" value="InterPro"/>
</dbReference>
<dbReference type="AlphaFoldDB" id="A0A1X7E709"/>
<dbReference type="SUPFAM" id="SSF100950">
    <property type="entry name" value="NagB/RpiA/CoA transferase-like"/>
    <property type="match status" value="1"/>
</dbReference>
<dbReference type="InterPro" id="IPR001034">
    <property type="entry name" value="DeoR_HTH"/>
</dbReference>
<protein>
    <submittedName>
        <fullName evidence="1">DeoR family transcriptional regulator</fullName>
    </submittedName>
</protein>
<dbReference type="Gene3D" id="1.10.10.10">
    <property type="entry name" value="Winged helix-like DNA-binding domain superfamily/Winged helix DNA-binding domain"/>
    <property type="match status" value="1"/>
</dbReference>
<dbReference type="Gene3D" id="3.40.50.1360">
    <property type="match status" value="1"/>
</dbReference>
<reference evidence="1 2" key="1">
    <citation type="journal article" date="2015" name="PLoS ONE">
        <title>Genome Sequence of Bacillus endophyticus and Analysis of Its Companion Mechanism in the Ketogulonigenium vulgare-Bacillus Strain Consortium.</title>
        <authorList>
            <person name="Jia N."/>
            <person name="Du J."/>
            <person name="Ding M.Z."/>
            <person name="Gao F."/>
            <person name="Yuan Y.J."/>
        </authorList>
    </citation>
    <scope>NUCLEOTIDE SEQUENCE [LARGE SCALE GENOMIC DNA]</scope>
    <source>
        <strain evidence="1 2">Hbe603</strain>
    </source>
</reference>
<dbReference type="InterPro" id="IPR014036">
    <property type="entry name" value="DeoR-like_C"/>
</dbReference>
<keyword evidence="2" id="KW-1185">Reference proteome</keyword>
<proteinExistence type="predicted"/>
<dbReference type="PRINTS" id="PR00037">
    <property type="entry name" value="HTHLACR"/>
</dbReference>
<dbReference type="OrthoDB" id="9797223at2"/>
<dbReference type="Proteomes" id="UP000036202">
    <property type="component" value="Chromosome"/>
</dbReference>
<dbReference type="SMART" id="SM01134">
    <property type="entry name" value="DeoRC"/>
    <property type="match status" value="1"/>
</dbReference>
<accession>A0A1X7E709</accession>
<dbReference type="InterPro" id="IPR050313">
    <property type="entry name" value="Carb_Metab_HTH_regulators"/>
</dbReference>
<dbReference type="KEGG" id="beo:BEH_10500"/>
<dbReference type="PROSITE" id="PS51000">
    <property type="entry name" value="HTH_DEOR_2"/>
    <property type="match status" value="1"/>
</dbReference>
<dbReference type="PATRIC" id="fig|135735.6.peg.2187"/>
<gene>
    <name evidence="1" type="ORF">BEH_10500</name>
</gene>
<name>A0A1X7E709_9BACI</name>
<dbReference type="RefSeq" id="WP_040057805.1">
    <property type="nucleotide sequence ID" value="NZ_CP011974.1"/>
</dbReference>
<dbReference type="InterPro" id="IPR036388">
    <property type="entry name" value="WH-like_DNA-bd_sf"/>
</dbReference>
<reference evidence="2" key="2">
    <citation type="submission" date="2015-06" db="EMBL/GenBank/DDBJ databases">
        <title>Genome Sequence of Bacillus endophyticus and Analysis of its Companion Mechanism in the Ketogulonigenium vulgare-Bacillus strain Consortium.</title>
        <authorList>
            <person name="Jia N."/>
            <person name="Du J."/>
            <person name="Ding M.-Z."/>
            <person name="Gao F."/>
            <person name="Yuan Y.-J."/>
        </authorList>
    </citation>
    <scope>NUCLEOTIDE SEQUENCE [LARGE SCALE GENOMIC DNA]</scope>
    <source>
        <strain evidence="2">Hbe603</strain>
    </source>
</reference>
<evidence type="ECO:0000313" key="1">
    <source>
        <dbReference type="EMBL" id="AKO92479.1"/>
    </source>
</evidence>
<dbReference type="GeneID" id="93701238"/>
<dbReference type="SUPFAM" id="SSF46785">
    <property type="entry name" value="Winged helix' DNA-binding domain"/>
    <property type="match status" value="1"/>
</dbReference>
<sequence length="260" mass="29519">MLVAERQQKIVDLVNLRSSIRVSELSELFAVTEETIRRDLEKLEKENKLRRSHGGAVSVQEKESEIDFSEREITNVLEKKIIAHEAVKRVENGNRIILDASTTAWYMAKILPNIPLTVITNSIKVAIELSKKDRIEVISTGGILLPKSLSYVGPLAERSLENYHVDKAFLSCKGIDLNSGLSDSNEWQALLKRKMIERSNRTFLMVDSSKFGYREFSHISTLDQVDEMIVDIKLPPHSQEKLKEKNIIVTTVDFVDKPAS</sequence>
<dbReference type="InterPro" id="IPR036390">
    <property type="entry name" value="WH_DNA-bd_sf"/>
</dbReference>
<evidence type="ECO:0000313" key="2">
    <source>
        <dbReference type="Proteomes" id="UP000036202"/>
    </source>
</evidence>
<dbReference type="PROSITE" id="PS00894">
    <property type="entry name" value="HTH_DEOR_1"/>
    <property type="match status" value="1"/>
</dbReference>
<dbReference type="InterPro" id="IPR018356">
    <property type="entry name" value="Tscrpt_reg_HTH_DeoR_CS"/>
</dbReference>
<dbReference type="SMART" id="SM00420">
    <property type="entry name" value="HTH_DEOR"/>
    <property type="match status" value="1"/>
</dbReference>
<dbReference type="PANTHER" id="PTHR30363:SF44">
    <property type="entry name" value="AGA OPERON TRANSCRIPTIONAL REPRESSOR-RELATED"/>
    <property type="match status" value="1"/>
</dbReference>
<accession>A0A0H4KJK2</accession>